<comment type="pathway">
    <text evidence="3">Cofactor metabolism; pyridoxal 5'-phosphate salvage; pyridoxal 5'-phosphate from pyridoxine 5'-phosphate: step 1/1.</text>
</comment>
<comment type="cofactor">
    <cofactor evidence="9">
        <name>K(+)</name>
        <dbReference type="ChEBI" id="CHEBI:29103"/>
    </cofactor>
    <text evidence="9">Binds 1 potassium ion per subunit.</text>
</comment>
<name>A0AAW2LGC5_9LAMI</name>
<protein>
    <recommendedName>
        <fullName evidence="9">NAD(P)H-hydrate epimerase</fullName>
        <ecNumber evidence="9">5.1.99.6</ecNumber>
    </recommendedName>
    <alternativeName>
        <fullName evidence="9">NAD(P)HX epimerase</fullName>
    </alternativeName>
</protein>
<keyword evidence="9" id="KW-0630">Potassium</keyword>
<keyword evidence="9" id="KW-0547">Nucleotide-binding</keyword>
<evidence type="ECO:0000256" key="2">
    <source>
        <dbReference type="ARBA" id="ARBA00004738"/>
    </source>
</evidence>
<keyword evidence="9" id="KW-0413">Isomerase</keyword>
<dbReference type="PROSITE" id="PS51385">
    <property type="entry name" value="YJEF_N"/>
    <property type="match status" value="1"/>
</dbReference>
<evidence type="ECO:0000256" key="3">
    <source>
        <dbReference type="ARBA" id="ARBA00005037"/>
    </source>
</evidence>
<dbReference type="AlphaFoldDB" id="A0AAW2LGC5"/>
<accession>A0AAW2LGC5</accession>
<organism evidence="11">
    <name type="scientific">Sesamum angustifolium</name>
    <dbReference type="NCBI Taxonomy" id="2727405"/>
    <lineage>
        <taxon>Eukaryota</taxon>
        <taxon>Viridiplantae</taxon>
        <taxon>Streptophyta</taxon>
        <taxon>Embryophyta</taxon>
        <taxon>Tracheophyta</taxon>
        <taxon>Spermatophyta</taxon>
        <taxon>Magnoliopsida</taxon>
        <taxon>eudicotyledons</taxon>
        <taxon>Gunneridae</taxon>
        <taxon>Pentapetalae</taxon>
        <taxon>asterids</taxon>
        <taxon>lamiids</taxon>
        <taxon>Lamiales</taxon>
        <taxon>Pedaliaceae</taxon>
        <taxon>Sesamum</taxon>
    </lineage>
</organism>
<evidence type="ECO:0000313" key="11">
    <source>
        <dbReference type="EMBL" id="KAL0318392.1"/>
    </source>
</evidence>
<dbReference type="InterPro" id="IPR019576">
    <property type="entry name" value="Pyridoxamine_oxidase_dimer_C"/>
</dbReference>
<keyword evidence="7" id="KW-0560">Oxidoreductase</keyword>
<dbReference type="EMBL" id="JACGWK010000013">
    <property type="protein sequence ID" value="KAL0318392.1"/>
    <property type="molecule type" value="Genomic_DNA"/>
</dbReference>
<dbReference type="Pfam" id="PF10590">
    <property type="entry name" value="PNP_phzG_C"/>
    <property type="match status" value="1"/>
</dbReference>
<comment type="subunit">
    <text evidence="4">Homodimer.</text>
</comment>
<proteinExistence type="inferred from homology"/>
<dbReference type="Pfam" id="PF03853">
    <property type="entry name" value="YjeF_N"/>
    <property type="match status" value="1"/>
</dbReference>
<keyword evidence="5" id="KW-0285">Flavoprotein</keyword>
<dbReference type="GO" id="GO:0010181">
    <property type="term" value="F:FMN binding"/>
    <property type="evidence" value="ECO:0007669"/>
    <property type="project" value="InterPro"/>
</dbReference>
<dbReference type="PANTHER" id="PTHR10851:SF0">
    <property type="entry name" value="PYRIDOXINE-5'-PHOSPHATE OXIDASE"/>
    <property type="match status" value="1"/>
</dbReference>
<dbReference type="SUPFAM" id="SSF64153">
    <property type="entry name" value="YjeF N-terminal domain-like"/>
    <property type="match status" value="1"/>
</dbReference>
<comment type="cofactor">
    <cofactor evidence="1">
        <name>FMN</name>
        <dbReference type="ChEBI" id="CHEBI:58210"/>
    </cofactor>
</comment>
<evidence type="ECO:0000256" key="6">
    <source>
        <dbReference type="ARBA" id="ARBA00022643"/>
    </source>
</evidence>
<evidence type="ECO:0000256" key="5">
    <source>
        <dbReference type="ARBA" id="ARBA00022630"/>
    </source>
</evidence>
<evidence type="ECO:0000256" key="8">
    <source>
        <dbReference type="ARBA" id="ARBA00023096"/>
    </source>
</evidence>
<sequence>MASAKIVSDPECISYLNQREAAEIDEILMGPLGFSVDQLMELAGLSVATSIAEVYKPDEHNRILAICGPGNNGGDGLVAARHLHHFGYKPFICYPKRTAKALYNGLVTQLESLSVPFLSVEDLPTDLSTSFDIVVDAIFGFSFHGSPRPPFDDLIRRMVALGTPNEKNKKSPVIVSVDIPSGWHVEEGDVSGEGIKPDMVVSLTAPKLCAKRFSGPHHFLGGRFVPPAIAEKFKLDLPAYPGTSMCVRIGKPPRVDISTLRENYISPEFSEDQVEADPFDQFQKWFDDAVASGVKEPNAMALSTTGKDGKPSSRMVLLKGLDKDGFVWCSNYGSRKGRELAENPHASLLFYWNTLNRQVRVEGFVQKVSDEESEQYFCSRPRDIQIAPAVSKQSTVIPGREALHQQCKELEEKYPEGNKIPKPKNWGGYRLIPKSFEFWQGDESSVHLRLRYFAQNTDGKPEWRIIQ</sequence>
<dbReference type="FunFam" id="2.30.110.10:FF:000005">
    <property type="entry name" value="NAD(P)H-hydrate epimerase"/>
    <property type="match status" value="1"/>
</dbReference>
<reference evidence="11" key="2">
    <citation type="journal article" date="2024" name="Plant">
        <title>Genomic evolution and insights into agronomic trait innovations of Sesamum species.</title>
        <authorList>
            <person name="Miao H."/>
            <person name="Wang L."/>
            <person name="Qu L."/>
            <person name="Liu H."/>
            <person name="Sun Y."/>
            <person name="Le M."/>
            <person name="Wang Q."/>
            <person name="Wei S."/>
            <person name="Zheng Y."/>
            <person name="Lin W."/>
            <person name="Duan Y."/>
            <person name="Cao H."/>
            <person name="Xiong S."/>
            <person name="Wang X."/>
            <person name="Wei L."/>
            <person name="Li C."/>
            <person name="Ma Q."/>
            <person name="Ju M."/>
            <person name="Zhao R."/>
            <person name="Li G."/>
            <person name="Mu C."/>
            <person name="Tian Q."/>
            <person name="Mei H."/>
            <person name="Zhang T."/>
            <person name="Gao T."/>
            <person name="Zhang H."/>
        </authorList>
    </citation>
    <scope>NUCLEOTIDE SEQUENCE</scope>
    <source>
        <strain evidence="11">G01</strain>
    </source>
</reference>
<dbReference type="SUPFAM" id="SSF50475">
    <property type="entry name" value="FMN-binding split barrel"/>
    <property type="match status" value="1"/>
</dbReference>
<evidence type="ECO:0000256" key="7">
    <source>
        <dbReference type="ARBA" id="ARBA00023002"/>
    </source>
</evidence>
<dbReference type="NCBIfam" id="TIGR00558">
    <property type="entry name" value="pdxH"/>
    <property type="match status" value="1"/>
</dbReference>
<comment type="caution">
    <text evidence="11">The sequence shown here is derived from an EMBL/GenBank/DDBJ whole genome shotgun (WGS) entry which is preliminary data.</text>
</comment>
<evidence type="ECO:0000259" key="10">
    <source>
        <dbReference type="PROSITE" id="PS51385"/>
    </source>
</evidence>
<evidence type="ECO:0000256" key="9">
    <source>
        <dbReference type="HAMAP-Rule" id="MF_03159"/>
    </source>
</evidence>
<dbReference type="InterPro" id="IPR000659">
    <property type="entry name" value="Pyridox_Oxase"/>
</dbReference>
<dbReference type="InterPro" id="IPR012349">
    <property type="entry name" value="Split_barrel_FMN-bd"/>
</dbReference>
<dbReference type="FunFam" id="3.40.50.10260:FF:000006">
    <property type="entry name" value="NAD(P)H-hydrate epimerase"/>
    <property type="match status" value="1"/>
</dbReference>
<evidence type="ECO:0000256" key="4">
    <source>
        <dbReference type="ARBA" id="ARBA00011738"/>
    </source>
</evidence>
<feature type="binding site" evidence="9">
    <location>
        <position position="181"/>
    </location>
    <ligand>
        <name>K(+)</name>
        <dbReference type="ChEBI" id="CHEBI:29103"/>
    </ligand>
</feature>
<evidence type="ECO:0000256" key="1">
    <source>
        <dbReference type="ARBA" id="ARBA00001917"/>
    </source>
</evidence>
<feature type="binding site" evidence="9">
    <location>
        <position position="72"/>
    </location>
    <ligand>
        <name>K(+)</name>
        <dbReference type="ChEBI" id="CHEBI:29103"/>
    </ligand>
</feature>
<dbReference type="PANTHER" id="PTHR10851">
    <property type="entry name" value="PYRIDOXINE-5-PHOSPHATE OXIDASE"/>
    <property type="match status" value="1"/>
</dbReference>
<comment type="catalytic activity">
    <reaction evidence="9">
        <text>(6R)-NADPHX = (6S)-NADPHX</text>
        <dbReference type="Rhea" id="RHEA:32227"/>
        <dbReference type="ChEBI" id="CHEBI:64076"/>
        <dbReference type="ChEBI" id="CHEBI:64077"/>
        <dbReference type="EC" id="5.1.99.6"/>
    </reaction>
</comment>
<dbReference type="GO" id="GO:0046872">
    <property type="term" value="F:metal ion binding"/>
    <property type="evidence" value="ECO:0007669"/>
    <property type="project" value="UniProtKB-KW"/>
</dbReference>
<dbReference type="InterPro" id="IPR036652">
    <property type="entry name" value="YjeF_N_dom_sf"/>
</dbReference>
<dbReference type="GO" id="GO:0008615">
    <property type="term" value="P:pyridoxine biosynthetic process"/>
    <property type="evidence" value="ECO:0007669"/>
    <property type="project" value="UniProtKB-KW"/>
</dbReference>
<dbReference type="NCBIfam" id="NF004231">
    <property type="entry name" value="PRK05679.1"/>
    <property type="match status" value="1"/>
</dbReference>
<dbReference type="InterPro" id="IPR004443">
    <property type="entry name" value="YjeF_N_dom"/>
</dbReference>
<comment type="caution">
    <text evidence="9">Lacks conserved residue(s) required for the propagation of feature annotation.</text>
</comment>
<dbReference type="InterPro" id="IPR011576">
    <property type="entry name" value="Pyridox_Oxase_N"/>
</dbReference>
<dbReference type="HAMAP" id="MF_01629">
    <property type="entry name" value="PdxH"/>
    <property type="match status" value="1"/>
</dbReference>
<keyword evidence="9" id="KW-0520">NAD</keyword>
<keyword evidence="8" id="KW-0664">Pyridoxine biosynthesis</keyword>
<feature type="binding site" evidence="9">
    <location>
        <position position="178"/>
    </location>
    <ligand>
        <name>(6S)-NADPHX</name>
        <dbReference type="ChEBI" id="CHEBI:64076"/>
    </ligand>
</feature>
<feature type="domain" description="YjeF N-terminal" evidence="10">
    <location>
        <begin position="21"/>
        <end position="237"/>
    </location>
</feature>
<dbReference type="EC" id="5.1.99.6" evidence="9"/>
<comment type="function">
    <text evidence="9">Catalyzes the epimerization of the S- and R-forms of NAD(P)HX, a damaged form of NAD(P)H that is a result of enzymatic or heat-dependent hydration. This is a prerequisite for the S-specific NAD(P)H-hydrate dehydratase to allow the repair of both epimers of NAD(P)HX.</text>
</comment>
<dbReference type="GO" id="GO:0004733">
    <property type="term" value="F:pyridoxamine phosphate oxidase activity"/>
    <property type="evidence" value="ECO:0007669"/>
    <property type="project" value="InterPro"/>
</dbReference>
<comment type="similarity">
    <text evidence="9">Belongs to the NnrE/AIBP family.</text>
</comment>
<dbReference type="NCBIfam" id="TIGR00197">
    <property type="entry name" value="yjeF_nterm"/>
    <property type="match status" value="1"/>
</dbReference>
<dbReference type="HAMAP" id="MF_01966">
    <property type="entry name" value="NADHX_epimerase"/>
    <property type="match status" value="1"/>
</dbReference>
<gene>
    <name evidence="11" type="ORF">Sangu_1995400</name>
</gene>
<feature type="binding site" evidence="9">
    <location>
        <begin position="71"/>
        <end position="75"/>
    </location>
    <ligand>
        <name>(6S)-NADPHX</name>
        <dbReference type="ChEBI" id="CHEBI:64076"/>
    </ligand>
</feature>
<dbReference type="Gene3D" id="2.30.110.10">
    <property type="entry name" value="Electron Transport, Fmn-binding Protein, Chain A"/>
    <property type="match status" value="1"/>
</dbReference>
<dbReference type="Gene3D" id="3.40.50.10260">
    <property type="entry name" value="YjeF N-terminal domain"/>
    <property type="match status" value="1"/>
</dbReference>
<comment type="catalytic activity">
    <reaction evidence="9">
        <text>(6R)-NADHX = (6S)-NADHX</text>
        <dbReference type="Rhea" id="RHEA:32215"/>
        <dbReference type="ChEBI" id="CHEBI:64074"/>
        <dbReference type="ChEBI" id="CHEBI:64075"/>
        <dbReference type="EC" id="5.1.99.6"/>
    </reaction>
</comment>
<dbReference type="GO" id="GO:0052856">
    <property type="term" value="F:NAD(P)HX epimerase activity"/>
    <property type="evidence" value="ECO:0007669"/>
    <property type="project" value="UniProtKB-UniRule"/>
</dbReference>
<reference evidence="11" key="1">
    <citation type="submission" date="2020-06" db="EMBL/GenBank/DDBJ databases">
        <authorList>
            <person name="Li T."/>
            <person name="Hu X."/>
            <person name="Zhang T."/>
            <person name="Song X."/>
            <person name="Zhang H."/>
            <person name="Dai N."/>
            <person name="Sheng W."/>
            <person name="Hou X."/>
            <person name="Wei L."/>
        </authorList>
    </citation>
    <scope>NUCLEOTIDE SEQUENCE</scope>
    <source>
        <strain evidence="11">G01</strain>
        <tissue evidence="11">Leaf</tissue>
    </source>
</reference>
<keyword evidence="9" id="KW-0479">Metal-binding</keyword>
<comment type="pathway">
    <text evidence="2">Cofactor metabolism; pyridoxal 5'-phosphate salvage; pyridoxal 5'-phosphate from pyridoxamine 5'-phosphate: step 1/1.</text>
</comment>
<dbReference type="Pfam" id="PF01243">
    <property type="entry name" value="PNPOx_N"/>
    <property type="match status" value="1"/>
</dbReference>
<feature type="binding site" evidence="9">
    <location>
        <begin position="140"/>
        <end position="146"/>
    </location>
    <ligand>
        <name>(6S)-NADPHX</name>
        <dbReference type="ChEBI" id="CHEBI:64076"/>
    </ligand>
</feature>
<feature type="binding site" evidence="9">
    <location>
        <position position="136"/>
    </location>
    <ligand>
        <name>K(+)</name>
        <dbReference type="ChEBI" id="CHEBI:29103"/>
    </ligand>
</feature>
<keyword evidence="6" id="KW-0288">FMN</keyword>